<reference evidence="2 3" key="1">
    <citation type="submission" date="2015-02" db="EMBL/GenBank/DDBJ databases">
        <title>Draft genome sequences of ten Microbacterium spp. with emphasis on heavy metal contaminated environments.</title>
        <authorList>
            <person name="Corretto E."/>
        </authorList>
    </citation>
    <scope>NUCLEOTIDE SEQUENCE [LARGE SCALE GENOMIC DNA]</scope>
    <source>
        <strain evidence="2 3">SA35</strain>
    </source>
</reference>
<gene>
    <name evidence="2" type="ORF">RS84_00229</name>
</gene>
<feature type="region of interest" description="Disordered" evidence="1">
    <location>
        <begin position="125"/>
        <end position="195"/>
    </location>
</feature>
<feature type="compositionally biased region" description="Basic and acidic residues" evidence="1">
    <location>
        <begin position="143"/>
        <end position="154"/>
    </location>
</feature>
<comment type="caution">
    <text evidence="2">The sequence shown here is derived from an EMBL/GenBank/DDBJ whole genome shotgun (WGS) entry which is preliminary data.</text>
</comment>
<feature type="compositionally biased region" description="Basic and acidic residues" evidence="1">
    <location>
        <begin position="320"/>
        <end position="329"/>
    </location>
</feature>
<name>A0A0M2HS37_9MICO</name>
<keyword evidence="3" id="KW-1185">Reference proteome</keyword>
<dbReference type="EMBL" id="JYJB01000003">
    <property type="protein sequence ID" value="KJL49516.1"/>
    <property type="molecule type" value="Genomic_DNA"/>
</dbReference>
<dbReference type="PATRIC" id="fig|273678.4.peg.221"/>
<organism evidence="2 3">
    <name type="scientific">Microbacterium hydrocarbonoxydans</name>
    <dbReference type="NCBI Taxonomy" id="273678"/>
    <lineage>
        <taxon>Bacteria</taxon>
        <taxon>Bacillati</taxon>
        <taxon>Actinomycetota</taxon>
        <taxon>Actinomycetes</taxon>
        <taxon>Micrococcales</taxon>
        <taxon>Microbacteriaceae</taxon>
        <taxon>Microbacterium</taxon>
    </lineage>
</organism>
<accession>A0A0M2HS37</accession>
<dbReference type="Proteomes" id="UP000033900">
    <property type="component" value="Unassembled WGS sequence"/>
</dbReference>
<evidence type="ECO:0000256" key="1">
    <source>
        <dbReference type="SAM" id="MobiDB-lite"/>
    </source>
</evidence>
<feature type="compositionally biased region" description="Basic and acidic residues" evidence="1">
    <location>
        <begin position="182"/>
        <end position="195"/>
    </location>
</feature>
<proteinExistence type="predicted"/>
<sequence>MSAMPKFAMTYVVVWADERGEGRHVLKVGRAWRFARVQEMAISGGQVVVLARGTDASWETEALRILRRWFPQAFRSEIEARQILFQGRGWTECFEVDDEHLQLAIDLVFEGFAKGSDQGVNEERAAADQRGGYAVAGVPARTARGETDRGRVVDDGDGPSGPVRAGAGADRRGDLPGAGGDGSRDRASADARRLGLPDDLSGAGLGVDRVAAPAARRRPTGVVGCSGTATRTFANIRGCGGSGRAGGCAGACRAGRTGESVGDVGGGAGDPDTAAETTAAYGCPTYRMPRSPLRKIQGLRSLRHRAPASRSLGSGGPLWRADDRVRAEPGSRGGVG</sequence>
<feature type="region of interest" description="Disordered" evidence="1">
    <location>
        <begin position="301"/>
        <end position="336"/>
    </location>
</feature>
<dbReference type="STRING" id="273678.RS84_00229"/>
<evidence type="ECO:0000313" key="3">
    <source>
        <dbReference type="Proteomes" id="UP000033900"/>
    </source>
</evidence>
<evidence type="ECO:0000313" key="2">
    <source>
        <dbReference type="EMBL" id="KJL49516.1"/>
    </source>
</evidence>
<dbReference type="AlphaFoldDB" id="A0A0M2HS37"/>
<protein>
    <submittedName>
        <fullName evidence="2">Uncharacterized protein</fullName>
    </submittedName>
</protein>